<dbReference type="PANTHER" id="PTHR19306:SF6">
    <property type="entry name" value="STRUCTURAL MAINTENANCE OF CHROMOSOMES PROTEIN 6"/>
    <property type="match status" value="1"/>
</dbReference>
<feature type="coiled-coil region" evidence="12">
    <location>
        <begin position="1810"/>
        <end position="1844"/>
    </location>
</feature>
<dbReference type="SUPFAM" id="SSF55073">
    <property type="entry name" value="Nucleotide cyclase"/>
    <property type="match status" value="2"/>
</dbReference>
<protein>
    <recommendedName>
        <fullName evidence="14">Guanylate cyclase domain-containing protein</fullName>
    </recommendedName>
</protein>
<keyword evidence="10" id="KW-0234">DNA repair</keyword>
<dbReference type="InterPro" id="IPR041664">
    <property type="entry name" value="AAA_16"/>
</dbReference>
<dbReference type="GO" id="GO:0003684">
    <property type="term" value="F:damaged DNA binding"/>
    <property type="evidence" value="ECO:0007669"/>
    <property type="project" value="TreeGrafter"/>
</dbReference>
<evidence type="ECO:0000256" key="2">
    <source>
        <dbReference type="ARBA" id="ARBA00004286"/>
    </source>
</evidence>
<reference evidence="15 16" key="1">
    <citation type="journal article" date="2019" name="Sci. Rep.">
        <title>Comparative genomics of chytrid fungi reveal insights into the obligate biotrophic and pathogenic lifestyle of Synchytrium endobioticum.</title>
        <authorList>
            <person name="van de Vossenberg B.T.L.H."/>
            <person name="Warris S."/>
            <person name="Nguyen H.D.T."/>
            <person name="van Gent-Pelzer M.P.E."/>
            <person name="Joly D.L."/>
            <person name="van de Geest H.C."/>
            <person name="Bonants P.J.M."/>
            <person name="Smith D.S."/>
            <person name="Levesque C.A."/>
            <person name="van der Lee T.A.J."/>
        </authorList>
    </citation>
    <scope>NUCLEOTIDE SEQUENCE [LARGE SCALE GENOMIC DNA]</scope>
    <source>
        <strain evidence="15 16">CBS 675.73</strain>
    </source>
</reference>
<comment type="similarity">
    <text evidence="3">Belongs to the SMC family. SMC6 subfamily.</text>
</comment>
<evidence type="ECO:0000256" key="8">
    <source>
        <dbReference type="ARBA" id="ARBA00023054"/>
    </source>
</evidence>
<dbReference type="GO" id="GO:0005634">
    <property type="term" value="C:nucleus"/>
    <property type="evidence" value="ECO:0007669"/>
    <property type="project" value="UniProtKB-SubCell"/>
</dbReference>
<dbReference type="GO" id="GO:0035861">
    <property type="term" value="C:site of double-strand break"/>
    <property type="evidence" value="ECO:0007669"/>
    <property type="project" value="TreeGrafter"/>
</dbReference>
<evidence type="ECO:0000256" key="9">
    <source>
        <dbReference type="ARBA" id="ARBA00023172"/>
    </source>
</evidence>
<accession>A0A507FGH0</accession>
<keyword evidence="11" id="KW-0539">Nucleus</keyword>
<dbReference type="PANTHER" id="PTHR19306">
    <property type="entry name" value="STRUCTURAL MAINTENANCE OF CHROMOSOMES 5,6 SMC5, SMC6"/>
    <property type="match status" value="1"/>
</dbReference>
<dbReference type="GO" id="GO:0009190">
    <property type="term" value="P:cyclic nucleotide biosynthetic process"/>
    <property type="evidence" value="ECO:0007669"/>
    <property type="project" value="InterPro"/>
</dbReference>
<keyword evidence="5" id="KW-0547">Nucleotide-binding</keyword>
<dbReference type="InterPro" id="IPR001054">
    <property type="entry name" value="A/G_cyclase"/>
</dbReference>
<feature type="region of interest" description="Disordered" evidence="13">
    <location>
        <begin position="2130"/>
        <end position="2151"/>
    </location>
</feature>
<evidence type="ECO:0000256" key="12">
    <source>
        <dbReference type="SAM" id="Coils"/>
    </source>
</evidence>
<dbReference type="Gene3D" id="3.40.50.300">
    <property type="entry name" value="P-loop containing nucleotide triphosphate hydrolases"/>
    <property type="match status" value="3"/>
</dbReference>
<comment type="caution">
    <text evidence="15">The sequence shown here is derived from an EMBL/GenBank/DDBJ whole genome shotgun (WGS) entry which is preliminary data.</text>
</comment>
<dbReference type="STRING" id="246404.A0A507FGH0"/>
<evidence type="ECO:0000256" key="6">
    <source>
        <dbReference type="ARBA" id="ARBA00022763"/>
    </source>
</evidence>
<name>A0A507FGH0_9FUNG</name>
<keyword evidence="8 12" id="KW-0175">Coiled coil</keyword>
<evidence type="ECO:0000256" key="4">
    <source>
        <dbReference type="ARBA" id="ARBA00022454"/>
    </source>
</evidence>
<dbReference type="GO" id="GO:0030915">
    <property type="term" value="C:Smc5-Smc6 complex"/>
    <property type="evidence" value="ECO:0007669"/>
    <property type="project" value="TreeGrafter"/>
</dbReference>
<dbReference type="Gene3D" id="3.30.70.1230">
    <property type="entry name" value="Nucleotide cyclase"/>
    <property type="match status" value="2"/>
</dbReference>
<evidence type="ECO:0000256" key="7">
    <source>
        <dbReference type="ARBA" id="ARBA00022840"/>
    </source>
</evidence>
<dbReference type="Pfam" id="PF13191">
    <property type="entry name" value="AAA_16"/>
    <property type="match status" value="1"/>
</dbReference>
<feature type="coiled-coil region" evidence="12">
    <location>
        <begin position="1675"/>
        <end position="1777"/>
    </location>
</feature>
<evidence type="ECO:0000313" key="16">
    <source>
        <dbReference type="Proteomes" id="UP000320333"/>
    </source>
</evidence>
<organism evidence="15 16">
    <name type="scientific">Chytriomyces confervae</name>
    <dbReference type="NCBI Taxonomy" id="246404"/>
    <lineage>
        <taxon>Eukaryota</taxon>
        <taxon>Fungi</taxon>
        <taxon>Fungi incertae sedis</taxon>
        <taxon>Chytridiomycota</taxon>
        <taxon>Chytridiomycota incertae sedis</taxon>
        <taxon>Chytridiomycetes</taxon>
        <taxon>Chytridiales</taxon>
        <taxon>Chytriomycetaceae</taxon>
        <taxon>Chytriomyces</taxon>
    </lineage>
</organism>
<keyword evidence="6" id="KW-0227">DNA damage</keyword>
<evidence type="ECO:0000256" key="13">
    <source>
        <dbReference type="SAM" id="MobiDB-lite"/>
    </source>
</evidence>
<dbReference type="GO" id="GO:0003697">
    <property type="term" value="F:single-stranded DNA binding"/>
    <property type="evidence" value="ECO:0007669"/>
    <property type="project" value="TreeGrafter"/>
</dbReference>
<comment type="subcellular location">
    <subcellularLocation>
        <location evidence="2">Chromosome</location>
    </subcellularLocation>
    <subcellularLocation>
        <location evidence="1">Nucleus</location>
    </subcellularLocation>
</comment>
<dbReference type="SMART" id="SM00382">
    <property type="entry name" value="AAA"/>
    <property type="match status" value="1"/>
</dbReference>
<gene>
    <name evidence="15" type="ORF">CcCBS67573_g03998</name>
</gene>
<dbReference type="GO" id="GO:0035556">
    <property type="term" value="P:intracellular signal transduction"/>
    <property type="evidence" value="ECO:0007669"/>
    <property type="project" value="InterPro"/>
</dbReference>
<dbReference type="GO" id="GO:0005524">
    <property type="term" value="F:ATP binding"/>
    <property type="evidence" value="ECO:0007669"/>
    <property type="project" value="UniProtKB-KW"/>
</dbReference>
<dbReference type="InterPro" id="IPR027417">
    <property type="entry name" value="P-loop_NTPase"/>
</dbReference>
<dbReference type="EMBL" id="QEAP01000111">
    <property type="protein sequence ID" value="TPX74730.1"/>
    <property type="molecule type" value="Genomic_DNA"/>
</dbReference>
<feature type="domain" description="Guanylate cyclase" evidence="14">
    <location>
        <begin position="473"/>
        <end position="507"/>
    </location>
</feature>
<evidence type="ECO:0000259" key="14">
    <source>
        <dbReference type="PROSITE" id="PS50125"/>
    </source>
</evidence>
<evidence type="ECO:0000256" key="3">
    <source>
        <dbReference type="ARBA" id="ARBA00006793"/>
    </source>
</evidence>
<keyword evidence="4" id="KW-0158">Chromosome</keyword>
<keyword evidence="9" id="KW-0233">DNA recombination</keyword>
<proteinExistence type="inferred from homology"/>
<dbReference type="OrthoDB" id="194468at2759"/>
<evidence type="ECO:0000256" key="10">
    <source>
        <dbReference type="ARBA" id="ARBA00023204"/>
    </source>
</evidence>
<sequence>MNPVSFVPQQLRYQILKEQQGYPWTQATATGIVAIIDISGYSKLSSHLQQVLGSDSGAKIKELLNPPIEVIIREVHKSGGSVVKFAGDAVIAFWCHDTESEELTRRMIMSSFLCCINLMLYFRDFSISFGESLSSPAPDRRVLLVPPGSTPLERSSSHQHSPAVSQPLKIHIGLGFGETHQIHLGCSSEDEPTTTSTPWSRSEFFIAGDSLAQSGAFLGIGKEGDFVLNELCWSTIRHVLPKYNFPTIKRVISTIPTAGTSAHGQIEAILIHDTLELYPLSQHIKESLGKFDTTRLDTGSELQPRILISNYKNQLARILPYMDEALHHAISTAKCLELGSTTTQLTQPLQFAEQLQLQVQDILSNYDQTRSVCILFIQFQKFTATSVYEPENLETMQTIMTLLVKSAKKYQGCLRQFNCDDKALTALLVWGLQGLAHEKAECEYALPAAFEIASKLDQIFGTSGSGSESAFSIGITSGSVFTGVVGNSSRADGTVLGVAVNNAARIMCLDICKGTIVVDKETFDNAKELFEFDDGIPEVVLKGIPHPVKVFKPLLQKDRDHKVKTAVKGSIGGRDVEMEQILRIHQEWMQNQKGRLLITGRSGAGKSTLMHFLLSLMEKDPRVIVCTGKGQEHHQNTMLFCYSQMIKDLLVAVRDRNYELHRIYRRDSNASQRPHDIVRQCSSSETGSSDSLLRNDPTLHEFITSTFPVSTWDVWATIPGLMRQPSGSKAIVTDLMGKMSALLSRMLETLAKSGSKVCIVVDDIQASDNDRWSDSYSLELTLRLLFSCPSTFFLITSRPREEFKPSMQPEFRKIADAPNVTHMQLQPLDLRGIEAVIRGSWKKKHADTFHVDPSLVSFVLDQSQGNSLIAVSVLNMLEEDGHLKLENNVLRLIMSKSIRRKSGGNNSVVIAQFDKLSPDMKSILRIAAVAGQSFNINEVRDVLNKSQFGSDISNEKILEIIESSDPYQFIKRVPENEEMRMFSHVLIQQGILSAMIPAKRMAVHNLFADYYEETLCAGNYETHLESLLFHLFKVPGQEERKQTHTYAAFIDSAESFRYKEAFEYLEILNSFENRIEFAKTSIEKARNKRLLAQLHLENRDWAKAIDVAFEGLVILGFNWPNSLLKTILAIAETKMVLERLMKSDELQQRQISLKYLTRCFPVAFQELTGQYHGGRGKVHIESQVQGLQELDEKVEEIVLLFEFTVVPLVAIRPDLNAVLFSCMLAIFCHLAPKDKTVRLSLSWIRLTVAFNTVSLKKLSKAFEALSLQLLEGSRFSYEDANLSSYATELYARIYGSRGLSQWFHLKLPLAARNSRVQNRLADEIGIGFHTKAYYNRWISHMLPLIYGDFGEYFGYVQEDATYFEYRPGQEYDVANLQTLKSYYHVVRHESQEARECVSLGLKGVRTKHGETDENLLRSFHNEVFLFAVFLYFLRTESSKDKRALWLASCSKSCKEMLRTCRNPKIGIKNYYRSAWILLIPALIDCMILPKRGIGCEVLLPDVANLIRELGKSVSRFLTKDPLQNAAEIKLLIHNKGPDAFRPEVYGDTIIIKRKIVQAGAGSCSYVVQDSCEKVVATKRDEIDAICDYFNINVTNPLSVLTQDRARNFLTGSSPEHMYKFFASGTMLSNISDNLVDLKRLTEEAQSNLNQRLAFLPSLKNELDAASRQWECMKKNRELERNIDEMKSNLAWALVRDATMAHQLKDQDFNQLRVALEASNKDFKKAENTLNLRKEAETEKADLIRTQKSDVRTIQESIKGLREKESELLNELQDIEGRETDAQVSMRSTTSQRDSVAQKAHDELINLMAQHSAARDAREKKQAEIDSLKQQRSEHKNKASQAAKMLAETIEEASVLEVRRTQLKTSLVATENEIKSIDKVVLDLRMSEKDRILAFRPQTRNVFYAISQMQWNETPIGPLGLYLNLTDNTYQLPIEVLLGKYLHAFIVSNREDEVNLKSIMTRENCKDMVIRRDAVDLDFESAAFISKLPCYSHNNSQESRGPLKTMFTELRNPSTIPMDSAKRRTQNLVLQQLVIFCKIEKRCLVATKHEGDRLLSSNEFVLPPGVEIHTKDNAIIGGRGGGLQTRAGAERLQGTPVLATDVRREIRNQEEAASEVRREIRRQKAALDELEESISELSGSKDSFTKQERRHNRQVDELSLEIESLEDNLKENESGSVGIYEEQKKKLNDDLHIYSAQLETLQNLKADQKEKLQDCRNEIAAENKCKSQIEREISDHTEQLKEMQAEVKDLSADLAGRRAVCEAHHDRFVALQEQVSALKIALDADTIKAQQLVPRITVDETVAHLTTAIRTMETRLNEIRKMFVALIVVGEGDEEVVKATVKRKKALYDIAVGEKRINEKIIDALKAAWNQRQREFIEMRTRITTKACHSFTMLMHTRGFKGKLVINHDAVPNPSLTLSVGALDLTSNDFRNQDPSTISGGEKSLSTVCFLLSLWESAESPFRALDEFDVFMDSVNRTLTLKNIIEHSRTSACRQYIFISPQDTSTKGFEGLDILVQKMRDPVRNQQTLNFGRSSHF</sequence>
<keyword evidence="16" id="KW-1185">Reference proteome</keyword>
<dbReference type="SUPFAM" id="SSF52540">
    <property type="entry name" value="P-loop containing nucleoside triphosphate hydrolases"/>
    <property type="match status" value="2"/>
</dbReference>
<evidence type="ECO:0000313" key="15">
    <source>
        <dbReference type="EMBL" id="TPX74730.1"/>
    </source>
</evidence>
<evidence type="ECO:0000256" key="11">
    <source>
        <dbReference type="ARBA" id="ARBA00023242"/>
    </source>
</evidence>
<dbReference type="InterPro" id="IPR003593">
    <property type="entry name" value="AAA+_ATPase"/>
</dbReference>
<evidence type="ECO:0000256" key="1">
    <source>
        <dbReference type="ARBA" id="ARBA00004123"/>
    </source>
</evidence>
<dbReference type="CDD" id="cd07302">
    <property type="entry name" value="CHD"/>
    <property type="match status" value="1"/>
</dbReference>
<dbReference type="PROSITE" id="PS50125">
    <property type="entry name" value="GUANYLATE_CYCLASE_2"/>
    <property type="match status" value="1"/>
</dbReference>
<keyword evidence="7" id="KW-0067">ATP-binding</keyword>
<evidence type="ECO:0000256" key="5">
    <source>
        <dbReference type="ARBA" id="ARBA00022741"/>
    </source>
</evidence>
<dbReference type="InterPro" id="IPR029787">
    <property type="entry name" value="Nucleotide_cyclase"/>
</dbReference>
<dbReference type="GO" id="GO:0000724">
    <property type="term" value="P:double-strand break repair via homologous recombination"/>
    <property type="evidence" value="ECO:0007669"/>
    <property type="project" value="TreeGrafter"/>
</dbReference>
<dbReference type="Proteomes" id="UP000320333">
    <property type="component" value="Unassembled WGS sequence"/>
</dbReference>